<reference evidence="8" key="1">
    <citation type="submission" date="2016-11" db="UniProtKB">
        <authorList>
            <consortium name="WormBaseParasite"/>
        </authorList>
    </citation>
    <scope>IDENTIFICATION</scope>
</reference>
<sequence length="144" mass="17047">MSRPLSVQARKIVYKSFKSYDTMKIPKPSRVLDDDSEHGKRMIRLSNKIFGEVTRPTDKKSMRIVNEIMANEPWEQQEVYSPEYYPNLPMFHYLTKMLKLHGLYFDEHVVWREVQNEIRLAKGKIVHPKIGEGKQKAKREKNVA</sequence>
<name>A0A1I8BQ15_MELHA</name>
<evidence type="ECO:0000313" key="8">
    <source>
        <dbReference type="WBParaSite" id="MhA1_Contig354.frz3.gene65"/>
    </source>
</evidence>
<proteinExistence type="inferred from homology"/>
<dbReference type="GO" id="GO:1990904">
    <property type="term" value="C:ribonucleoprotein complex"/>
    <property type="evidence" value="ECO:0007669"/>
    <property type="project" value="UniProtKB-KW"/>
</dbReference>
<dbReference type="Proteomes" id="UP000095281">
    <property type="component" value="Unplaced"/>
</dbReference>
<evidence type="ECO:0000256" key="1">
    <source>
        <dbReference type="ARBA" id="ARBA00004173"/>
    </source>
</evidence>
<keyword evidence="4" id="KW-0496">Mitochondrion</keyword>
<keyword evidence="5" id="KW-0687">Ribonucleoprotein</keyword>
<dbReference type="WBParaSite" id="MhA1_Contig354.frz3.gene65">
    <property type="protein sequence ID" value="MhA1_Contig354.frz3.gene65"/>
    <property type="gene ID" value="MhA1_Contig354.frz3.gene65"/>
</dbReference>
<dbReference type="AlphaFoldDB" id="A0A1I8BQ15"/>
<evidence type="ECO:0000256" key="6">
    <source>
        <dbReference type="ARBA" id="ARBA00035132"/>
    </source>
</evidence>
<evidence type="ECO:0000256" key="3">
    <source>
        <dbReference type="ARBA" id="ARBA00022980"/>
    </source>
</evidence>
<accession>A0A1I8BQ15</accession>
<comment type="subcellular location">
    <subcellularLocation>
        <location evidence="1">Mitochondrion</location>
    </subcellularLocation>
</comment>
<dbReference type="InterPro" id="IPR013219">
    <property type="entry name" value="Ribosomal_mS33"/>
</dbReference>
<evidence type="ECO:0000313" key="7">
    <source>
        <dbReference type="Proteomes" id="UP000095281"/>
    </source>
</evidence>
<dbReference type="GO" id="GO:0005840">
    <property type="term" value="C:ribosome"/>
    <property type="evidence" value="ECO:0007669"/>
    <property type="project" value="UniProtKB-KW"/>
</dbReference>
<evidence type="ECO:0000256" key="5">
    <source>
        <dbReference type="ARBA" id="ARBA00023274"/>
    </source>
</evidence>
<comment type="similarity">
    <text evidence="2">Belongs to the mitochondrion-specific ribosomal protein mS33 family.</text>
</comment>
<organism evidence="7 8">
    <name type="scientific">Meloidogyne hapla</name>
    <name type="common">Root-knot nematode worm</name>
    <dbReference type="NCBI Taxonomy" id="6305"/>
    <lineage>
        <taxon>Eukaryota</taxon>
        <taxon>Metazoa</taxon>
        <taxon>Ecdysozoa</taxon>
        <taxon>Nematoda</taxon>
        <taxon>Chromadorea</taxon>
        <taxon>Rhabditida</taxon>
        <taxon>Tylenchina</taxon>
        <taxon>Tylenchomorpha</taxon>
        <taxon>Tylenchoidea</taxon>
        <taxon>Meloidogynidae</taxon>
        <taxon>Meloidogyninae</taxon>
        <taxon>Meloidogyne</taxon>
    </lineage>
</organism>
<dbReference type="GO" id="GO:0005739">
    <property type="term" value="C:mitochondrion"/>
    <property type="evidence" value="ECO:0007669"/>
    <property type="project" value="UniProtKB-SubCell"/>
</dbReference>
<protein>
    <recommendedName>
        <fullName evidence="6">Small ribosomal subunit protein mS33</fullName>
    </recommendedName>
</protein>
<dbReference type="PANTHER" id="PTHR13362">
    <property type="entry name" value="MITOCHONDRIAL RIBOSOMAL PROTEIN S33"/>
    <property type="match status" value="1"/>
</dbReference>
<dbReference type="OMA" id="IMANEPW"/>
<dbReference type="Pfam" id="PF08293">
    <property type="entry name" value="MRP-S33"/>
    <property type="match status" value="1"/>
</dbReference>
<keyword evidence="7" id="KW-1185">Reference proteome</keyword>
<keyword evidence="3" id="KW-0689">Ribosomal protein</keyword>
<dbReference type="PANTHER" id="PTHR13362:SF2">
    <property type="entry name" value="SMALL RIBOSOMAL SUBUNIT PROTEIN MS33"/>
    <property type="match status" value="1"/>
</dbReference>
<evidence type="ECO:0000256" key="4">
    <source>
        <dbReference type="ARBA" id="ARBA00023128"/>
    </source>
</evidence>
<evidence type="ECO:0000256" key="2">
    <source>
        <dbReference type="ARBA" id="ARBA00008970"/>
    </source>
</evidence>